<evidence type="ECO:0000313" key="3">
    <source>
        <dbReference type="Proteomes" id="UP000570361"/>
    </source>
</evidence>
<protein>
    <recommendedName>
        <fullName evidence="4">Tyrosine protein kinase</fullName>
    </recommendedName>
</protein>
<comment type="caution">
    <text evidence="2">The sequence shown here is derived from an EMBL/GenBank/DDBJ whole genome shotgun (WGS) entry which is preliminary data.</text>
</comment>
<dbReference type="Proteomes" id="UP000570361">
    <property type="component" value="Unassembled WGS sequence"/>
</dbReference>
<evidence type="ECO:0000256" key="1">
    <source>
        <dbReference type="SAM" id="MobiDB-lite"/>
    </source>
</evidence>
<dbReference type="AlphaFoldDB" id="A0A7W5B036"/>
<name>A0A7W5B036_9BACL</name>
<feature type="region of interest" description="Disordered" evidence="1">
    <location>
        <begin position="153"/>
        <end position="187"/>
    </location>
</feature>
<organism evidence="2 3">
    <name type="scientific">Paenibacillus phyllosphaerae</name>
    <dbReference type="NCBI Taxonomy" id="274593"/>
    <lineage>
        <taxon>Bacteria</taxon>
        <taxon>Bacillati</taxon>
        <taxon>Bacillota</taxon>
        <taxon>Bacilli</taxon>
        <taxon>Bacillales</taxon>
        <taxon>Paenibacillaceae</taxon>
        <taxon>Paenibacillus</taxon>
    </lineage>
</organism>
<gene>
    <name evidence="2" type="ORF">FHS18_004017</name>
</gene>
<dbReference type="RefSeq" id="WP_183601794.1">
    <property type="nucleotide sequence ID" value="NZ_JACHXK010000009.1"/>
</dbReference>
<proteinExistence type="predicted"/>
<evidence type="ECO:0008006" key="4">
    <source>
        <dbReference type="Google" id="ProtNLM"/>
    </source>
</evidence>
<sequence>MKKVVIRVKYRNDPSVSGFQQPLGGQSQYPGISDPFAQGGGMNTVTPVPFSPSLDTNIAPIVVTPAAEKLPDPAKEEGTAANKASGFSLNNLGGNIKDIQGIVERMGGLDGILSTVQKVQKVVSSVQQMTPLIKVLAGSFGKKGSAAVASTLDEDELLEAPPKRRKSRKKSGSRPLAGGQRRRPRRR</sequence>
<keyword evidence="3" id="KW-1185">Reference proteome</keyword>
<dbReference type="EMBL" id="JACHXK010000009">
    <property type="protein sequence ID" value="MBB3111949.1"/>
    <property type="molecule type" value="Genomic_DNA"/>
</dbReference>
<feature type="compositionally biased region" description="Basic residues" evidence="1">
    <location>
        <begin position="163"/>
        <end position="172"/>
    </location>
</feature>
<evidence type="ECO:0000313" key="2">
    <source>
        <dbReference type="EMBL" id="MBB3111949.1"/>
    </source>
</evidence>
<accession>A0A7W5B036</accession>
<reference evidence="2 3" key="1">
    <citation type="submission" date="2020-08" db="EMBL/GenBank/DDBJ databases">
        <title>Genomic Encyclopedia of Type Strains, Phase III (KMG-III): the genomes of soil and plant-associated and newly described type strains.</title>
        <authorList>
            <person name="Whitman W."/>
        </authorList>
    </citation>
    <scope>NUCLEOTIDE SEQUENCE [LARGE SCALE GENOMIC DNA]</scope>
    <source>
        <strain evidence="2 3">CECT 5862</strain>
    </source>
</reference>